<dbReference type="InterPro" id="IPR017166">
    <property type="entry name" value="UCP037290"/>
</dbReference>
<organism evidence="1 2">
    <name type="scientific">Caballeronia hypogeia</name>
    <dbReference type="NCBI Taxonomy" id="1777140"/>
    <lineage>
        <taxon>Bacteria</taxon>
        <taxon>Pseudomonadati</taxon>
        <taxon>Pseudomonadota</taxon>
        <taxon>Betaproteobacteria</taxon>
        <taxon>Burkholderiales</taxon>
        <taxon>Burkholderiaceae</taxon>
        <taxon>Caballeronia</taxon>
    </lineage>
</organism>
<dbReference type="PIRSF" id="PIRSF037290">
    <property type="entry name" value="UCP037290"/>
    <property type="match status" value="1"/>
</dbReference>
<dbReference type="InterPro" id="IPR027417">
    <property type="entry name" value="P-loop_NTPase"/>
</dbReference>
<dbReference type="RefSeq" id="WP_061168035.1">
    <property type="nucleotide sequence ID" value="NZ_FCOA02000007.1"/>
</dbReference>
<dbReference type="GO" id="GO:0051301">
    <property type="term" value="P:cell division"/>
    <property type="evidence" value="ECO:0007669"/>
    <property type="project" value="UniProtKB-KW"/>
</dbReference>
<accession>A0A158AV93</accession>
<dbReference type="STRING" id="1777140.AWB79_02835"/>
<gene>
    <name evidence="1" type="ORF">AWB79_02835</name>
</gene>
<keyword evidence="1" id="KW-0132">Cell division</keyword>
<proteinExistence type="predicted"/>
<dbReference type="Gene3D" id="3.40.50.300">
    <property type="entry name" value="P-loop containing nucleotide triphosphate hydrolases"/>
    <property type="match status" value="1"/>
</dbReference>
<dbReference type="InterPro" id="IPR047610">
    <property type="entry name" value="ImuA_translesion"/>
</dbReference>
<keyword evidence="2" id="KW-1185">Reference proteome</keyword>
<dbReference type="EMBL" id="FCOA02000007">
    <property type="protein sequence ID" value="SAK61774.1"/>
    <property type="molecule type" value="Genomic_DNA"/>
</dbReference>
<dbReference type="AlphaFoldDB" id="A0A158AV93"/>
<evidence type="ECO:0000313" key="2">
    <source>
        <dbReference type="Proteomes" id="UP000054851"/>
    </source>
</evidence>
<dbReference type="OrthoDB" id="9811176at2"/>
<name>A0A158AV93_9BURK</name>
<sequence>MGALALEDIHPSIWRGSQLGSARVNVVPCGFEHLTAELPGGGWPKSALTELLVQQPGVGELRLLLPALRSVAQRRIALLQPPHRFQPEAAAYWGLPETAVNVVRASKTADALWAGEQILRAGTFGALLFWQTHVRPEALRRLHLAAQTSDSLFFMVRPLAAASDTSPAPLRIAVRPARDSVSLEFVKRRGSTRDKPLVVGLTHSPILLNRHASVDRRVSAAPQPRSLPAELVVHD</sequence>
<reference evidence="1" key="1">
    <citation type="submission" date="2016-01" db="EMBL/GenBank/DDBJ databases">
        <authorList>
            <person name="Peeters C."/>
        </authorList>
    </citation>
    <scope>NUCLEOTIDE SEQUENCE</scope>
    <source>
        <strain evidence="1">LMG 29322</strain>
    </source>
</reference>
<protein>
    <submittedName>
        <fullName evidence="1">Cell division protein</fullName>
    </submittedName>
</protein>
<dbReference type="Proteomes" id="UP000054851">
    <property type="component" value="Unassembled WGS sequence"/>
</dbReference>
<dbReference type="SUPFAM" id="SSF52540">
    <property type="entry name" value="P-loop containing nucleoside triphosphate hydrolases"/>
    <property type="match status" value="1"/>
</dbReference>
<evidence type="ECO:0000313" key="1">
    <source>
        <dbReference type="EMBL" id="SAK61774.1"/>
    </source>
</evidence>
<keyword evidence="1" id="KW-0131">Cell cycle</keyword>
<dbReference type="NCBIfam" id="NF033429">
    <property type="entry name" value="ImuA_translesion"/>
    <property type="match status" value="1"/>
</dbReference>
<comment type="caution">
    <text evidence="1">The sequence shown here is derived from an EMBL/GenBank/DDBJ whole genome shotgun (WGS) entry which is preliminary data.</text>
</comment>